<dbReference type="PANTHER" id="PTHR36361">
    <property type="entry name" value="PROTEIN APEM9"/>
    <property type="match status" value="1"/>
</dbReference>
<dbReference type="EMBL" id="BKCP01005072">
    <property type="protein sequence ID" value="GER36141.1"/>
    <property type="molecule type" value="Genomic_DNA"/>
</dbReference>
<dbReference type="OrthoDB" id="1919407at2759"/>
<dbReference type="PANTHER" id="PTHR36361:SF1">
    <property type="entry name" value="PROTEIN APEM9"/>
    <property type="match status" value="1"/>
</dbReference>
<name>A0A5A7PU11_STRAF</name>
<proteinExistence type="predicted"/>
<keyword evidence="2" id="KW-0808">Transferase</keyword>
<accession>A0A5A7PU11</accession>
<dbReference type="GO" id="GO:0015919">
    <property type="term" value="P:peroxisomal membrane transport"/>
    <property type="evidence" value="ECO:0007669"/>
    <property type="project" value="InterPro"/>
</dbReference>
<sequence length="390" mass="44676">MERKRAVEEIQETSEHGHNSELTVRQTQIEMATTHDQTPIWEEIDRAENYLVCCMFDEAAALASSVIKRLLRTLNSSKGCEGSEDFENDWDDPSESAGMIFVQSLKQSRRTSEMWEELKLVFGSVNAIPVRVIVTGVCLQMSESLSTTAQGFLEEFLDNWLYVGDRYYPRSVSVGSASDTERSSLMFHIGVHEYFEVVELYVITLLAKTLNDMDLAISWVEKAMLPIEKRQELLRQLESINSSVTSSSQKSISTQLSDQLFSEDQEQYNEQQQQNIESKYLSSRTNITAKDEIQKLSRQRAPRFWWSRSIRLKVGNTELVVSNGKLLMTSLLLLMYYFTRKKQAALKRFFVEKVGSVKKALTDLWQLAFSYQVNPLAAVQTLPTPTRGNH</sequence>
<evidence type="ECO:0000256" key="1">
    <source>
        <dbReference type="SAM" id="MobiDB-lite"/>
    </source>
</evidence>
<reference evidence="3" key="1">
    <citation type="journal article" date="2019" name="Curr. Biol.">
        <title>Genome Sequence of Striga asiatica Provides Insight into the Evolution of Plant Parasitism.</title>
        <authorList>
            <person name="Yoshida S."/>
            <person name="Kim S."/>
            <person name="Wafula E.K."/>
            <person name="Tanskanen J."/>
            <person name="Kim Y.M."/>
            <person name="Honaas L."/>
            <person name="Yang Z."/>
            <person name="Spallek T."/>
            <person name="Conn C.E."/>
            <person name="Ichihashi Y."/>
            <person name="Cheong K."/>
            <person name="Cui S."/>
            <person name="Der J.P."/>
            <person name="Gundlach H."/>
            <person name="Jiao Y."/>
            <person name="Hori C."/>
            <person name="Ishida J.K."/>
            <person name="Kasahara H."/>
            <person name="Kiba T."/>
            <person name="Kim M.S."/>
            <person name="Koo N."/>
            <person name="Laohavisit A."/>
            <person name="Lee Y.H."/>
            <person name="Lumba S."/>
            <person name="McCourt P."/>
            <person name="Mortimer J.C."/>
            <person name="Mutuku J.M."/>
            <person name="Nomura T."/>
            <person name="Sasaki-Sekimoto Y."/>
            <person name="Seto Y."/>
            <person name="Wang Y."/>
            <person name="Wakatake T."/>
            <person name="Sakakibara H."/>
            <person name="Demura T."/>
            <person name="Yamaguchi S."/>
            <person name="Yoneyama K."/>
            <person name="Manabe R.I."/>
            <person name="Nelson D.C."/>
            <person name="Schulman A.H."/>
            <person name="Timko M.P."/>
            <person name="dePamphilis C.W."/>
            <person name="Choi D."/>
            <person name="Shirasu K."/>
        </authorList>
    </citation>
    <scope>NUCLEOTIDE SEQUENCE [LARGE SCALE GENOMIC DNA]</scope>
    <source>
        <strain evidence="3">cv. UVA1</strain>
    </source>
</reference>
<keyword evidence="2" id="KW-0418">Kinase</keyword>
<keyword evidence="3" id="KW-1185">Reference proteome</keyword>
<evidence type="ECO:0000313" key="3">
    <source>
        <dbReference type="Proteomes" id="UP000325081"/>
    </source>
</evidence>
<dbReference type="InterPro" id="IPR034571">
    <property type="entry name" value="APEM9"/>
</dbReference>
<gene>
    <name evidence="2" type="ORF">STAS_12463</name>
</gene>
<dbReference type="GO" id="GO:0016301">
    <property type="term" value="F:kinase activity"/>
    <property type="evidence" value="ECO:0007669"/>
    <property type="project" value="UniProtKB-KW"/>
</dbReference>
<feature type="region of interest" description="Disordered" evidence="1">
    <location>
        <begin position="1"/>
        <end position="20"/>
    </location>
</feature>
<feature type="compositionally biased region" description="Basic and acidic residues" evidence="1">
    <location>
        <begin position="1"/>
        <end position="19"/>
    </location>
</feature>
<organism evidence="2 3">
    <name type="scientific">Striga asiatica</name>
    <name type="common">Asiatic witchweed</name>
    <name type="synonym">Buchnera asiatica</name>
    <dbReference type="NCBI Taxonomy" id="4170"/>
    <lineage>
        <taxon>Eukaryota</taxon>
        <taxon>Viridiplantae</taxon>
        <taxon>Streptophyta</taxon>
        <taxon>Embryophyta</taxon>
        <taxon>Tracheophyta</taxon>
        <taxon>Spermatophyta</taxon>
        <taxon>Magnoliopsida</taxon>
        <taxon>eudicotyledons</taxon>
        <taxon>Gunneridae</taxon>
        <taxon>Pentapetalae</taxon>
        <taxon>asterids</taxon>
        <taxon>lamiids</taxon>
        <taxon>Lamiales</taxon>
        <taxon>Orobanchaceae</taxon>
        <taxon>Buchnereae</taxon>
        <taxon>Striga</taxon>
    </lineage>
</organism>
<evidence type="ECO:0000313" key="2">
    <source>
        <dbReference type="EMBL" id="GER36141.1"/>
    </source>
</evidence>
<comment type="caution">
    <text evidence="2">The sequence shown here is derived from an EMBL/GenBank/DDBJ whole genome shotgun (WGS) entry which is preliminary data.</text>
</comment>
<protein>
    <submittedName>
        <fullName evidence="2">3-phosphoinositide-dependent protein kinase-1</fullName>
    </submittedName>
</protein>
<dbReference type="AlphaFoldDB" id="A0A5A7PU11"/>
<dbReference type="Proteomes" id="UP000325081">
    <property type="component" value="Unassembled WGS sequence"/>
</dbReference>